<dbReference type="Pfam" id="PF09949">
    <property type="entry name" value="APP1_cat"/>
    <property type="match status" value="1"/>
</dbReference>
<dbReference type="Proteomes" id="UP000053201">
    <property type="component" value="Unassembled WGS sequence"/>
</dbReference>
<keyword evidence="3" id="KW-1185">Reference proteome</keyword>
<dbReference type="VEuPathDB" id="FungiDB:SPPG_06672"/>
<proteinExistence type="predicted"/>
<dbReference type="OrthoDB" id="2117591at2759"/>
<dbReference type="InterPro" id="IPR019236">
    <property type="entry name" value="APP1_cat"/>
</dbReference>
<sequence>MSDLYNKLASGLRETNQNPAFHYLSGSPWNLFRPLLNFTQEFKFPPGQFILRDLAVLDGSFIDFLTQSKTYKLERIELLLRSFPNRKLIMFGDSTEADPEIYGEVARRFPNNVSCISIRRVTGVNAGKEKTQLADDRFEKAFANVDKSKWRTFADATEISADSLAKGLCQNA</sequence>
<dbReference type="GO" id="GO:0008195">
    <property type="term" value="F:phosphatidate phosphatase activity"/>
    <property type="evidence" value="ECO:0007669"/>
    <property type="project" value="InterPro"/>
</dbReference>
<gene>
    <name evidence="2" type="ORF">SPPG_06672</name>
</gene>
<dbReference type="PANTHER" id="PTHR28208">
    <property type="entry name" value="PHOSPHATIDATE PHOSPHATASE APP1"/>
    <property type="match status" value="1"/>
</dbReference>
<dbReference type="AlphaFoldDB" id="A0A0L0HBM3"/>
<dbReference type="PANTHER" id="PTHR28208:SF1">
    <property type="entry name" value="FILAMENT ORGANIZATION PROTEIN APP1-LIKE, PUTATIVE (AFU_ORTHOLOGUE AFUA_1G06650)-RELATED"/>
    <property type="match status" value="1"/>
</dbReference>
<reference evidence="2 3" key="1">
    <citation type="submission" date="2009-08" db="EMBL/GenBank/DDBJ databases">
        <title>The Genome Sequence of Spizellomyces punctatus strain DAOM BR117.</title>
        <authorList>
            <consortium name="The Broad Institute Genome Sequencing Platform"/>
            <person name="Russ C."/>
            <person name="Cuomo C."/>
            <person name="Shea T."/>
            <person name="Young S.K."/>
            <person name="Zeng Q."/>
            <person name="Koehrsen M."/>
            <person name="Haas B."/>
            <person name="Borodovsky M."/>
            <person name="Guigo R."/>
            <person name="Alvarado L."/>
            <person name="Berlin A."/>
            <person name="Bochicchio J."/>
            <person name="Borenstein D."/>
            <person name="Chapman S."/>
            <person name="Chen Z."/>
            <person name="Engels R."/>
            <person name="Freedman E."/>
            <person name="Gellesch M."/>
            <person name="Goldberg J."/>
            <person name="Griggs A."/>
            <person name="Gujja S."/>
            <person name="Heiman D."/>
            <person name="Hepburn T."/>
            <person name="Howarth C."/>
            <person name="Jen D."/>
            <person name="Larson L."/>
            <person name="Lewis B."/>
            <person name="Mehta T."/>
            <person name="Park D."/>
            <person name="Pearson M."/>
            <person name="Roberts A."/>
            <person name="Saif S."/>
            <person name="Shenoy N."/>
            <person name="Sisk P."/>
            <person name="Stolte C."/>
            <person name="Sykes S."/>
            <person name="Thomson T."/>
            <person name="Walk T."/>
            <person name="White J."/>
            <person name="Yandava C."/>
            <person name="Burger G."/>
            <person name="Gray M.W."/>
            <person name="Holland P.W.H."/>
            <person name="King N."/>
            <person name="Lang F.B.F."/>
            <person name="Roger A.J."/>
            <person name="Ruiz-Trillo I."/>
            <person name="Lander E."/>
            <person name="Nusbaum C."/>
        </authorList>
    </citation>
    <scope>NUCLEOTIDE SEQUENCE [LARGE SCALE GENOMIC DNA]</scope>
    <source>
        <strain evidence="2 3">DAOM BR117</strain>
    </source>
</reference>
<accession>A0A0L0HBM3</accession>
<feature type="domain" description="Phosphatidate phosphatase APP1 catalytic" evidence="1">
    <location>
        <begin position="1"/>
        <end position="120"/>
    </location>
</feature>
<organism evidence="2 3">
    <name type="scientific">Spizellomyces punctatus (strain DAOM BR117)</name>
    <dbReference type="NCBI Taxonomy" id="645134"/>
    <lineage>
        <taxon>Eukaryota</taxon>
        <taxon>Fungi</taxon>
        <taxon>Fungi incertae sedis</taxon>
        <taxon>Chytridiomycota</taxon>
        <taxon>Chytridiomycota incertae sedis</taxon>
        <taxon>Chytridiomycetes</taxon>
        <taxon>Spizellomycetales</taxon>
        <taxon>Spizellomycetaceae</taxon>
        <taxon>Spizellomyces</taxon>
    </lineage>
</organism>
<evidence type="ECO:0000259" key="1">
    <source>
        <dbReference type="Pfam" id="PF09949"/>
    </source>
</evidence>
<name>A0A0L0HBM3_SPIPD</name>
<evidence type="ECO:0000313" key="2">
    <source>
        <dbReference type="EMBL" id="KNC98274.1"/>
    </source>
</evidence>
<dbReference type="EMBL" id="KQ257461">
    <property type="protein sequence ID" value="KNC98274.1"/>
    <property type="molecule type" value="Genomic_DNA"/>
</dbReference>
<dbReference type="GO" id="GO:0030479">
    <property type="term" value="C:actin cortical patch"/>
    <property type="evidence" value="ECO:0007669"/>
    <property type="project" value="TreeGrafter"/>
</dbReference>
<dbReference type="InterPro" id="IPR052935">
    <property type="entry name" value="Mg2+_PAP"/>
</dbReference>
<dbReference type="GeneID" id="27689962"/>
<dbReference type="RefSeq" id="XP_016606314.1">
    <property type="nucleotide sequence ID" value="XM_016754874.1"/>
</dbReference>
<evidence type="ECO:0000313" key="3">
    <source>
        <dbReference type="Proteomes" id="UP000053201"/>
    </source>
</evidence>
<protein>
    <recommendedName>
        <fullName evidence="1">Phosphatidate phosphatase APP1 catalytic domain-containing protein</fullName>
    </recommendedName>
</protein>